<evidence type="ECO:0000313" key="1">
    <source>
        <dbReference type="EMBL" id="KAJ9080702.1"/>
    </source>
</evidence>
<gene>
    <name evidence="1" type="ORF">DSO57_1022106</name>
</gene>
<proteinExistence type="predicted"/>
<dbReference type="Proteomes" id="UP001165960">
    <property type="component" value="Unassembled WGS sequence"/>
</dbReference>
<sequence length="141" mass="15440">MACWRDDNKALSQKIASLEAKLLGSLSQEDLDLSHSHHPQACQEACKGKVPLHLTPPHLLPLPPSSSTSSPNSSNKSDDSLTDHSFYKSEGDSKPTKERCTKNSKAAKKPTSYSGKKRRHPSRPQRTLSLLLLMALPSSLI</sequence>
<name>A0ACC2U2M9_9FUNG</name>
<reference evidence="1" key="1">
    <citation type="submission" date="2022-04" db="EMBL/GenBank/DDBJ databases">
        <title>Genome of the entomopathogenic fungus Entomophthora muscae.</title>
        <authorList>
            <person name="Elya C."/>
            <person name="Lovett B.R."/>
            <person name="Lee E."/>
            <person name="Macias A.M."/>
            <person name="Hajek A.E."/>
            <person name="De Bivort B.L."/>
            <person name="Kasson M.T."/>
            <person name="De Fine Licht H.H."/>
            <person name="Stajich J.E."/>
        </authorList>
    </citation>
    <scope>NUCLEOTIDE SEQUENCE</scope>
    <source>
        <strain evidence="1">Berkeley</strain>
    </source>
</reference>
<comment type="caution">
    <text evidence="1">The sequence shown here is derived from an EMBL/GenBank/DDBJ whole genome shotgun (WGS) entry which is preliminary data.</text>
</comment>
<keyword evidence="2" id="KW-1185">Reference proteome</keyword>
<accession>A0ACC2U2M9</accession>
<protein>
    <submittedName>
        <fullName evidence="1">Uncharacterized protein</fullName>
    </submittedName>
</protein>
<organism evidence="1 2">
    <name type="scientific">Entomophthora muscae</name>
    <dbReference type="NCBI Taxonomy" id="34485"/>
    <lineage>
        <taxon>Eukaryota</taxon>
        <taxon>Fungi</taxon>
        <taxon>Fungi incertae sedis</taxon>
        <taxon>Zoopagomycota</taxon>
        <taxon>Entomophthoromycotina</taxon>
        <taxon>Entomophthoromycetes</taxon>
        <taxon>Entomophthorales</taxon>
        <taxon>Entomophthoraceae</taxon>
        <taxon>Entomophthora</taxon>
    </lineage>
</organism>
<dbReference type="EMBL" id="QTSX02001530">
    <property type="protein sequence ID" value="KAJ9080702.1"/>
    <property type="molecule type" value="Genomic_DNA"/>
</dbReference>
<evidence type="ECO:0000313" key="2">
    <source>
        <dbReference type="Proteomes" id="UP001165960"/>
    </source>
</evidence>